<evidence type="ECO:0000256" key="1">
    <source>
        <dbReference type="SAM" id="Coils"/>
    </source>
</evidence>
<keyword evidence="2" id="KW-0472">Membrane</keyword>
<feature type="coiled-coil region" evidence="1">
    <location>
        <begin position="454"/>
        <end position="481"/>
    </location>
</feature>
<keyword evidence="2" id="KW-1133">Transmembrane helix</keyword>
<evidence type="ECO:0000313" key="4">
    <source>
        <dbReference type="Proteomes" id="UP000683925"/>
    </source>
</evidence>
<keyword evidence="4" id="KW-1185">Reference proteome</keyword>
<dbReference type="InterPro" id="IPR057435">
    <property type="entry name" value="Lips"/>
</dbReference>
<keyword evidence="1" id="KW-0175">Coiled coil</keyword>
<dbReference type="OMA" id="AVIRYWI"/>
<dbReference type="AlphaFoldDB" id="A0A8S1TBD1"/>
<protein>
    <recommendedName>
        <fullName evidence="5">Transmembrane protein</fullName>
    </recommendedName>
</protein>
<dbReference type="Pfam" id="PF25228">
    <property type="entry name" value="Lips"/>
    <property type="match status" value="1"/>
</dbReference>
<evidence type="ECO:0000256" key="2">
    <source>
        <dbReference type="SAM" id="Phobius"/>
    </source>
</evidence>
<comment type="caution">
    <text evidence="3">The sequence shown here is derived from an EMBL/GenBank/DDBJ whole genome shotgun (WGS) entry which is preliminary data.</text>
</comment>
<dbReference type="PANTHER" id="PTHR37686">
    <property type="entry name" value="LD36006P"/>
    <property type="match status" value="1"/>
</dbReference>
<keyword evidence="2" id="KW-0812">Transmembrane</keyword>
<reference evidence="3" key="1">
    <citation type="submission" date="2021-01" db="EMBL/GenBank/DDBJ databases">
        <authorList>
            <consortium name="Genoscope - CEA"/>
            <person name="William W."/>
        </authorList>
    </citation>
    <scope>NUCLEOTIDE SEQUENCE</scope>
</reference>
<gene>
    <name evidence="3" type="ORF">POCTA_138.1.T0230382</name>
</gene>
<dbReference type="Proteomes" id="UP000683925">
    <property type="component" value="Unassembled WGS sequence"/>
</dbReference>
<organism evidence="3 4">
    <name type="scientific">Paramecium octaurelia</name>
    <dbReference type="NCBI Taxonomy" id="43137"/>
    <lineage>
        <taxon>Eukaryota</taxon>
        <taxon>Sar</taxon>
        <taxon>Alveolata</taxon>
        <taxon>Ciliophora</taxon>
        <taxon>Intramacronucleata</taxon>
        <taxon>Oligohymenophorea</taxon>
        <taxon>Peniculida</taxon>
        <taxon>Parameciidae</taxon>
        <taxon>Paramecium</taxon>
    </lineage>
</organism>
<name>A0A8S1TBD1_PAROT</name>
<feature type="transmembrane region" description="Helical" evidence="2">
    <location>
        <begin position="531"/>
        <end position="553"/>
    </location>
</feature>
<evidence type="ECO:0000313" key="3">
    <source>
        <dbReference type="EMBL" id="CAD8150535.1"/>
    </source>
</evidence>
<feature type="transmembrane region" description="Helical" evidence="2">
    <location>
        <begin position="698"/>
        <end position="718"/>
    </location>
</feature>
<accession>A0A8S1TBD1</accession>
<feature type="transmembrane region" description="Helical" evidence="2">
    <location>
        <begin position="658"/>
        <end position="678"/>
    </location>
</feature>
<dbReference type="OrthoDB" id="10003277at2759"/>
<feature type="transmembrane region" description="Helical" evidence="2">
    <location>
        <begin position="724"/>
        <end position="742"/>
    </location>
</feature>
<dbReference type="EMBL" id="CAJJDP010000023">
    <property type="protein sequence ID" value="CAD8150535.1"/>
    <property type="molecule type" value="Genomic_DNA"/>
</dbReference>
<evidence type="ECO:0008006" key="5">
    <source>
        <dbReference type="Google" id="ProtNLM"/>
    </source>
</evidence>
<proteinExistence type="predicted"/>
<sequence length="1025" mass="122357">MHQHNKNQANIDFNQQYTLEDDHYYQLPKQIAANFKGQRTHTNYKQDIQKLDDDLKDIAETAVLKLKDYAKVWDVDSNDQQQRYYFNIPPTSFLQKIQEFQLPKNFQAYEYNAVAKLSEKQIKQMKETGTFEVPSRQFPIPYVWQISSWVIKGIQNIETSKYLDLARAYKAYRTWLAYIAQERDEIGRNISLRSAVYNIGIRPLVIFSIFFGFKEMYSYVDDLKILILIETQRQFELKKLQNVNVELYKYLQLNPNDKENLEAKQKYDDLQRCQNDFEIERNGIRLQMQSLYDIQIEKKTLLKAEDEEIVEQHQHLQEQINQLQCDFVKKYNLFIDKDIDITIQIEQAAYSAQKQFWEKTKYHKPIVQQLISLGDCLRLYDYHYEIYYTKYNAAIKTFKEQIKLKHKIKSNFPKFVEEETQKFKKDVKKQFKQEFVKNFLADMKQLNLSEQQVYEQFEQCKKQMRENLKQMRSQKKLENKEPSIKIVVQKRLFPPYEVYQERNRFYLRRFKDYHIDSSKAGWKLKLIVIRYYVWTVNIIFWLSANAVSGPIGIKALIKSNKFRPDVTVDSVTGKVMSSNFTVTPLRIKFRNVLEGMRNSRCHFEGSPDTGLFGKNLYRVFNLIEVYIFRFLLVGIIGVLIILPTIILSNVVISTLLAFTAWLWIPITILIRILFNSLIYDTDVCRRREKDIIWRSPNWFPLIINIFDFLILGILNAVYCLFKLLIWHPFWITFMAAFAYLRFYTRLLYDSFTINIIKLMGRVPSSENNIAWKISGPGLSRQYFYGIQLPQVLILVQAELEKKILNLYKQNLTNLINRPSQDLRQKINPFFQLFNAQFYFDDPACRYLTNQLNKQIEERLSLFPKLNHQIRFSEEELKYILKQVKSFVKKQIILKDMKSYIWDSYEVQKGDYNQLCEKIMAAIFGSAVLDPFEDLEMRFQLNISQNFDFIRKVDKALDGDILFQLPSDYTIQPKKLGDNPVIQKQFISYQHVLQNVWNWQKLEQSQSSLNSKRNRCLINYSINPKQ</sequence>
<feature type="transmembrane region" description="Helical" evidence="2">
    <location>
        <begin position="626"/>
        <end position="652"/>
    </location>
</feature>
<dbReference type="PANTHER" id="PTHR37686:SF1">
    <property type="entry name" value="LD36006P"/>
    <property type="match status" value="1"/>
</dbReference>